<reference evidence="3" key="2">
    <citation type="submission" date="2023-06" db="EMBL/GenBank/DDBJ databases">
        <authorList>
            <consortium name="Lawrence Berkeley National Laboratory"/>
            <person name="Haridas S."/>
            <person name="Hensen N."/>
            <person name="Bonometti L."/>
            <person name="Westerberg I."/>
            <person name="Brannstrom I.O."/>
            <person name="Guillou S."/>
            <person name="Cros-Aarteil S."/>
            <person name="Calhoun S."/>
            <person name="Kuo A."/>
            <person name="Mondo S."/>
            <person name="Pangilinan J."/>
            <person name="Riley R."/>
            <person name="Labutti K."/>
            <person name="Andreopoulos B."/>
            <person name="Lipzen A."/>
            <person name="Chen C."/>
            <person name="Yanf M."/>
            <person name="Daum C."/>
            <person name="Ng V."/>
            <person name="Clum A."/>
            <person name="Steindorff A."/>
            <person name="Ohm R."/>
            <person name="Martin F."/>
            <person name="Silar P."/>
            <person name="Natvig D."/>
            <person name="Lalanne C."/>
            <person name="Gautier V."/>
            <person name="Ament-Velasquez S.L."/>
            <person name="Kruys A."/>
            <person name="Hutchinson M.I."/>
            <person name="Powell A.J."/>
            <person name="Barry K."/>
            <person name="Miller A.N."/>
            <person name="Grigoriev I.V."/>
            <person name="Debuchy R."/>
            <person name="Gladieux P."/>
            <person name="Thoren M.H."/>
            <person name="Johannesson H."/>
        </authorList>
    </citation>
    <scope>NUCLEOTIDE SEQUENCE</scope>
    <source>
        <strain evidence="3">CBS 168.71</strain>
    </source>
</reference>
<protein>
    <submittedName>
        <fullName evidence="3">Uncharacterized protein</fullName>
    </submittedName>
</protein>
<dbReference type="RefSeq" id="XP_062664653.1">
    <property type="nucleotide sequence ID" value="XM_062800419.1"/>
</dbReference>
<feature type="transmembrane region" description="Helical" evidence="2">
    <location>
        <begin position="37"/>
        <end position="57"/>
    </location>
</feature>
<dbReference type="GeneID" id="87837367"/>
<evidence type="ECO:0000256" key="1">
    <source>
        <dbReference type="SAM" id="MobiDB-lite"/>
    </source>
</evidence>
<dbReference type="AlphaFoldDB" id="A0AAE0HRH7"/>
<accession>A0AAE0HRH7</accession>
<feature type="compositionally biased region" description="Basic residues" evidence="1">
    <location>
        <begin position="155"/>
        <end position="164"/>
    </location>
</feature>
<dbReference type="EMBL" id="JAUEPN010000001">
    <property type="protein sequence ID" value="KAK3301139.1"/>
    <property type="molecule type" value="Genomic_DNA"/>
</dbReference>
<evidence type="ECO:0000313" key="4">
    <source>
        <dbReference type="Proteomes" id="UP001278766"/>
    </source>
</evidence>
<sequence length="164" mass="18260">MNGHVYAPNEWSLDMRTRGSTLGDFTFTFMIEYVGDIYITTFTLGHCIRICLCFYLASISASFLGMGLYSTEFRTAPLSTRRRPGFSGNDLSSCISRVSVSVMWYHKMKWVGYGSHGSCDTDSGAGFLCDERPSRRVTTPGLSLPSYKTAISHPPQHRKGNKTA</sequence>
<organism evidence="3 4">
    <name type="scientific">Chaetomium fimeti</name>
    <dbReference type="NCBI Taxonomy" id="1854472"/>
    <lineage>
        <taxon>Eukaryota</taxon>
        <taxon>Fungi</taxon>
        <taxon>Dikarya</taxon>
        <taxon>Ascomycota</taxon>
        <taxon>Pezizomycotina</taxon>
        <taxon>Sordariomycetes</taxon>
        <taxon>Sordariomycetidae</taxon>
        <taxon>Sordariales</taxon>
        <taxon>Chaetomiaceae</taxon>
        <taxon>Chaetomium</taxon>
    </lineage>
</organism>
<keyword evidence="4" id="KW-1185">Reference proteome</keyword>
<dbReference type="Proteomes" id="UP001278766">
    <property type="component" value="Unassembled WGS sequence"/>
</dbReference>
<comment type="caution">
    <text evidence="3">The sequence shown here is derived from an EMBL/GenBank/DDBJ whole genome shotgun (WGS) entry which is preliminary data.</text>
</comment>
<feature type="region of interest" description="Disordered" evidence="1">
    <location>
        <begin position="135"/>
        <end position="164"/>
    </location>
</feature>
<reference evidence="3" key="1">
    <citation type="journal article" date="2023" name="Mol. Phylogenet. Evol.">
        <title>Genome-scale phylogeny and comparative genomics of the fungal order Sordariales.</title>
        <authorList>
            <person name="Hensen N."/>
            <person name="Bonometti L."/>
            <person name="Westerberg I."/>
            <person name="Brannstrom I.O."/>
            <person name="Guillou S."/>
            <person name="Cros-Aarteil S."/>
            <person name="Calhoun S."/>
            <person name="Haridas S."/>
            <person name="Kuo A."/>
            <person name="Mondo S."/>
            <person name="Pangilinan J."/>
            <person name="Riley R."/>
            <person name="LaButti K."/>
            <person name="Andreopoulos B."/>
            <person name="Lipzen A."/>
            <person name="Chen C."/>
            <person name="Yan M."/>
            <person name="Daum C."/>
            <person name="Ng V."/>
            <person name="Clum A."/>
            <person name="Steindorff A."/>
            <person name="Ohm R.A."/>
            <person name="Martin F."/>
            <person name="Silar P."/>
            <person name="Natvig D.O."/>
            <person name="Lalanne C."/>
            <person name="Gautier V."/>
            <person name="Ament-Velasquez S.L."/>
            <person name="Kruys A."/>
            <person name="Hutchinson M.I."/>
            <person name="Powell A.J."/>
            <person name="Barry K."/>
            <person name="Miller A.N."/>
            <person name="Grigoriev I.V."/>
            <person name="Debuchy R."/>
            <person name="Gladieux P."/>
            <person name="Hiltunen Thoren M."/>
            <person name="Johannesson H."/>
        </authorList>
    </citation>
    <scope>NUCLEOTIDE SEQUENCE</scope>
    <source>
        <strain evidence="3">CBS 168.71</strain>
    </source>
</reference>
<keyword evidence="2" id="KW-0812">Transmembrane</keyword>
<name>A0AAE0HRH7_9PEZI</name>
<proteinExistence type="predicted"/>
<keyword evidence="2" id="KW-0472">Membrane</keyword>
<evidence type="ECO:0000313" key="3">
    <source>
        <dbReference type="EMBL" id="KAK3301139.1"/>
    </source>
</evidence>
<evidence type="ECO:0000256" key="2">
    <source>
        <dbReference type="SAM" id="Phobius"/>
    </source>
</evidence>
<gene>
    <name evidence="3" type="ORF">B0H64DRAFT_31922</name>
</gene>
<keyword evidence="2" id="KW-1133">Transmembrane helix</keyword>